<organism evidence="3 4">
    <name type="scientific">Tenacibaculum vairaonense</name>
    <dbReference type="NCBI Taxonomy" id="3137860"/>
    <lineage>
        <taxon>Bacteria</taxon>
        <taxon>Pseudomonadati</taxon>
        <taxon>Bacteroidota</taxon>
        <taxon>Flavobacteriia</taxon>
        <taxon>Flavobacteriales</taxon>
        <taxon>Flavobacteriaceae</taxon>
        <taxon>Tenacibaculum</taxon>
    </lineage>
</organism>
<evidence type="ECO:0000256" key="1">
    <source>
        <dbReference type="SAM" id="MobiDB-lite"/>
    </source>
</evidence>
<keyword evidence="2" id="KW-0812">Transmembrane</keyword>
<feature type="compositionally biased region" description="Basic and acidic residues" evidence="1">
    <location>
        <begin position="58"/>
        <end position="71"/>
    </location>
</feature>
<keyword evidence="2" id="KW-1133">Transmembrane helix</keyword>
<dbReference type="EMBL" id="CAXJRC010000003">
    <property type="protein sequence ID" value="CAL2105104.1"/>
    <property type="molecule type" value="Genomic_DNA"/>
</dbReference>
<evidence type="ECO:0000313" key="4">
    <source>
        <dbReference type="Proteomes" id="UP001497602"/>
    </source>
</evidence>
<reference evidence="3 4" key="1">
    <citation type="submission" date="2024-05" db="EMBL/GenBank/DDBJ databases">
        <authorList>
            <person name="Duchaud E."/>
        </authorList>
    </citation>
    <scope>NUCLEOTIDE SEQUENCE [LARGE SCALE GENOMIC DNA]</scope>
    <source>
        <strain evidence="3">Ena-SAMPLE-TAB-13-05-2024-13:56:06:370-140305</strain>
    </source>
</reference>
<evidence type="ECO:0000256" key="2">
    <source>
        <dbReference type="SAM" id="Phobius"/>
    </source>
</evidence>
<dbReference type="Proteomes" id="UP001497602">
    <property type="component" value="Unassembled WGS sequence"/>
</dbReference>
<keyword evidence="2" id="KW-0472">Membrane</keyword>
<keyword evidence="4" id="KW-1185">Reference proteome</keyword>
<dbReference type="RefSeq" id="WP_348705998.1">
    <property type="nucleotide sequence ID" value="NZ_CAXIYA010000036.1"/>
</dbReference>
<evidence type="ECO:0008006" key="5">
    <source>
        <dbReference type="Google" id="ProtNLM"/>
    </source>
</evidence>
<accession>A0ABM9PHM9</accession>
<proteinExistence type="predicted"/>
<comment type="caution">
    <text evidence="3">The sequence shown here is derived from an EMBL/GenBank/DDBJ whole genome shotgun (WGS) entry which is preliminary data.</text>
</comment>
<protein>
    <recommendedName>
        <fullName evidence="5">DUF4834 domain-containing protein</fullName>
    </recommendedName>
</protein>
<name>A0ABM9PHM9_9FLAO</name>
<feature type="region of interest" description="Disordered" evidence="1">
    <location>
        <begin position="51"/>
        <end position="91"/>
    </location>
</feature>
<gene>
    <name evidence="3" type="ORF">T190115A13A_120099</name>
</gene>
<evidence type="ECO:0000313" key="3">
    <source>
        <dbReference type="EMBL" id="CAL2105104.1"/>
    </source>
</evidence>
<sequence>MNIYQAGPMGLLRTILIIVLVYYAVKFCVRFFGPYLINKAVQKVHKKAKEQQYSQKENTVEEGKTVIDKKPSNSKQSNDSVGEYVDFEEID</sequence>
<feature type="transmembrane region" description="Helical" evidence="2">
    <location>
        <begin position="15"/>
        <end position="37"/>
    </location>
</feature>